<sequence>MRTQTWFEALYQCQQLGAPYVLVTVLNAAGSTPREAGSKMVVTADSVHDTIGGGHLEFKSIELARHLLLENRDCQQIHSFPLASTLGQCCGGAVKVLLEAKAAHCQHVAVFGAGHVAQALVPILAQLPLQIHWVDSRAQLFEHTPVAANVDTVVDDDPVGEIARLPDNCWLVILTHNHQLDYELVLNALRQKRFDYVGMIGSDTKARRFETRLRNRGLNDQDLAPLVSPIGNLSVPGKRPIEVAVSISAQIIERLNQPQNHAPRPQRSSNLPLTKESEV</sequence>
<dbReference type="InterPro" id="IPR003777">
    <property type="entry name" value="XdhC_CoxI"/>
</dbReference>
<dbReference type="PANTHER" id="PTHR30388">
    <property type="entry name" value="ALDEHYDE OXIDOREDUCTASE MOLYBDENUM COFACTOR ASSEMBLY PROTEIN"/>
    <property type="match status" value="1"/>
</dbReference>
<feature type="compositionally biased region" description="Polar residues" evidence="1">
    <location>
        <begin position="256"/>
        <end position="272"/>
    </location>
</feature>
<protein>
    <submittedName>
        <fullName evidence="4">Xanthine dehydrogenase accessory protein XdhC</fullName>
    </submittedName>
</protein>
<proteinExistence type="predicted"/>
<evidence type="ECO:0000313" key="4">
    <source>
        <dbReference type="EMBL" id="RDV27539.1"/>
    </source>
</evidence>
<dbReference type="InterPro" id="IPR036291">
    <property type="entry name" value="NAD(P)-bd_dom_sf"/>
</dbReference>
<accession>A0A3D8MC30</accession>
<dbReference type="EMBL" id="QRHA01000003">
    <property type="protein sequence ID" value="RDV27539.1"/>
    <property type="molecule type" value="Genomic_DNA"/>
</dbReference>
<dbReference type="RefSeq" id="WP_115592438.1">
    <property type="nucleotide sequence ID" value="NZ_QRHA01000003.1"/>
</dbReference>
<dbReference type="InterPro" id="IPR052698">
    <property type="entry name" value="MoCofactor_Util/Proc"/>
</dbReference>
<keyword evidence="5" id="KW-1185">Reference proteome</keyword>
<dbReference type="SUPFAM" id="SSF51735">
    <property type="entry name" value="NAD(P)-binding Rossmann-fold domains"/>
    <property type="match status" value="1"/>
</dbReference>
<dbReference type="Proteomes" id="UP000256561">
    <property type="component" value="Unassembled WGS sequence"/>
</dbReference>
<feature type="domain" description="XdhC- CoxI" evidence="2">
    <location>
        <begin position="15"/>
        <end position="72"/>
    </location>
</feature>
<dbReference type="Pfam" id="PF02625">
    <property type="entry name" value="XdhC_CoxI"/>
    <property type="match status" value="1"/>
</dbReference>
<dbReference type="NCBIfam" id="TIGR02964">
    <property type="entry name" value="xanthine_xdhC"/>
    <property type="match status" value="1"/>
</dbReference>
<name>A0A3D8MC30_9ALTE</name>
<dbReference type="Gene3D" id="3.40.50.720">
    <property type="entry name" value="NAD(P)-binding Rossmann-like Domain"/>
    <property type="match status" value="1"/>
</dbReference>
<evidence type="ECO:0000259" key="2">
    <source>
        <dbReference type="Pfam" id="PF02625"/>
    </source>
</evidence>
<dbReference type="PANTHER" id="PTHR30388:SF6">
    <property type="entry name" value="XANTHINE DEHYDROGENASE SUBUNIT A-RELATED"/>
    <property type="match status" value="1"/>
</dbReference>
<dbReference type="InterPro" id="IPR027051">
    <property type="entry name" value="XdhC_Rossmann_dom"/>
</dbReference>
<dbReference type="AlphaFoldDB" id="A0A3D8MC30"/>
<evidence type="ECO:0000256" key="1">
    <source>
        <dbReference type="SAM" id="MobiDB-lite"/>
    </source>
</evidence>
<dbReference type="OrthoDB" id="61481at2"/>
<reference evidence="5" key="1">
    <citation type="submission" date="2018-08" db="EMBL/GenBank/DDBJ databases">
        <authorList>
            <person name="Zhang J."/>
            <person name="Du Z.-J."/>
        </authorList>
    </citation>
    <scope>NUCLEOTIDE SEQUENCE [LARGE SCALE GENOMIC DNA]</scope>
    <source>
        <strain evidence="5">KCTC 52655</strain>
    </source>
</reference>
<gene>
    <name evidence="4" type="primary">xdhC</name>
    <name evidence="4" type="ORF">DXV75_05800</name>
</gene>
<dbReference type="Pfam" id="PF13478">
    <property type="entry name" value="XdhC_C"/>
    <property type="match status" value="1"/>
</dbReference>
<evidence type="ECO:0000313" key="5">
    <source>
        <dbReference type="Proteomes" id="UP000256561"/>
    </source>
</evidence>
<feature type="region of interest" description="Disordered" evidence="1">
    <location>
        <begin position="256"/>
        <end position="279"/>
    </location>
</feature>
<feature type="domain" description="XdhC Rossmann" evidence="3">
    <location>
        <begin position="108"/>
        <end position="251"/>
    </location>
</feature>
<dbReference type="InterPro" id="IPR014308">
    <property type="entry name" value="Xanthine_DH_XdhC"/>
</dbReference>
<evidence type="ECO:0000259" key="3">
    <source>
        <dbReference type="Pfam" id="PF13478"/>
    </source>
</evidence>
<organism evidence="4 5">
    <name type="scientific">Alteromonas aestuariivivens</name>
    <dbReference type="NCBI Taxonomy" id="1938339"/>
    <lineage>
        <taxon>Bacteria</taxon>
        <taxon>Pseudomonadati</taxon>
        <taxon>Pseudomonadota</taxon>
        <taxon>Gammaproteobacteria</taxon>
        <taxon>Alteromonadales</taxon>
        <taxon>Alteromonadaceae</taxon>
        <taxon>Alteromonas/Salinimonas group</taxon>
        <taxon>Alteromonas</taxon>
    </lineage>
</organism>
<comment type="caution">
    <text evidence="4">The sequence shown here is derived from an EMBL/GenBank/DDBJ whole genome shotgun (WGS) entry which is preliminary data.</text>
</comment>